<dbReference type="SUPFAM" id="SSF159245">
    <property type="entry name" value="AttH-like"/>
    <property type="match status" value="1"/>
</dbReference>
<reference evidence="1 2" key="1">
    <citation type="submission" date="2014-07" db="EMBL/GenBank/DDBJ databases">
        <title>Methanogenic archaea and the global carbon cycle.</title>
        <authorList>
            <person name="Henriksen J.R."/>
            <person name="Luke J."/>
            <person name="Reinhart S."/>
            <person name="Benedict M.N."/>
            <person name="Youngblut N.D."/>
            <person name="Metcalf M.E."/>
            <person name="Whitaker R.J."/>
            <person name="Metcalf W.W."/>
        </authorList>
    </citation>
    <scope>NUCLEOTIDE SEQUENCE [LARGE SCALE GENOMIC DNA]</scope>
    <source>
        <strain evidence="2">ATCC 43570 / DSM 1825 / OCM 12 / VKM B-1830 / TM-1</strain>
    </source>
</reference>
<dbReference type="GO" id="GO:0009976">
    <property type="term" value="F:tocopherol cyclase activity"/>
    <property type="evidence" value="ECO:0007669"/>
    <property type="project" value="InterPro"/>
</dbReference>
<gene>
    <name evidence="1" type="ORF">MSTHT_0418</name>
</gene>
<dbReference type="AlphaFoldDB" id="A0A0E3N7L0"/>
<proteinExistence type="predicted"/>
<dbReference type="PANTHER" id="PTHR35309:SF4">
    <property type="entry name" value="TOCOPHEROL CYCLASE"/>
    <property type="match status" value="1"/>
</dbReference>
<dbReference type="RefSeq" id="WP_231588155.1">
    <property type="nucleotide sequence ID" value="NZ_CP009501.1"/>
</dbReference>
<dbReference type="Proteomes" id="UP000066529">
    <property type="component" value="Chromosome"/>
</dbReference>
<name>A0A0E3N7L0_METTT</name>
<dbReference type="KEGG" id="mthr:MSTHT_0418"/>
<dbReference type="InterPro" id="IPR025893">
    <property type="entry name" value="Tocopherol_cyclase"/>
</dbReference>
<evidence type="ECO:0000313" key="2">
    <source>
        <dbReference type="Proteomes" id="UP000066529"/>
    </source>
</evidence>
<evidence type="ECO:0000313" key="1">
    <source>
        <dbReference type="EMBL" id="AKB12176.1"/>
    </source>
</evidence>
<dbReference type="PANTHER" id="PTHR35309">
    <property type="match status" value="1"/>
</dbReference>
<dbReference type="EMBL" id="CP009501">
    <property type="protein sequence ID" value="AKB12176.1"/>
    <property type="molecule type" value="Genomic_DNA"/>
</dbReference>
<organism evidence="1 2">
    <name type="scientific">Methanosarcina thermophila (strain ATCC 43570 / DSM 1825 / OCM 12 / VKM B-1830 / TM-1)</name>
    <dbReference type="NCBI Taxonomy" id="523844"/>
    <lineage>
        <taxon>Archaea</taxon>
        <taxon>Methanobacteriati</taxon>
        <taxon>Methanobacteriota</taxon>
        <taxon>Stenosarchaea group</taxon>
        <taxon>Methanomicrobia</taxon>
        <taxon>Methanosarcinales</taxon>
        <taxon>Methanosarcinaceae</taxon>
        <taxon>Methanosarcina</taxon>
    </lineage>
</organism>
<dbReference type="HOGENOM" id="CLU_053973_0_0_2"/>
<dbReference type="GeneID" id="24847315"/>
<evidence type="ECO:0008006" key="3">
    <source>
        <dbReference type="Google" id="ProtNLM"/>
    </source>
</evidence>
<accession>A0A0E3N7L0</accession>
<protein>
    <recommendedName>
        <fullName evidence="3">Tocopherol cyclase</fullName>
    </recommendedName>
</protein>
<sequence length="340" mass="39015">MILSETILPYRMLNTWKPEIFHGRRKKKNFFEGWYFKIVDRSEKHAYAVIPGVSLPENPSNSHAFVMFLDARAQRMRYFRYPLNEFSASDKKFELTIGGSFFSLDEMRLNLMHGGDPVTARMNFKDIYPWPVKLLSPGVMGWYAFVPRMECYHGILSMDHSIEGFIEADGIRTDLKGGRGYIEKDWGTSMPSSWIWMQTNHFDQEGISLSGSIAKIPWLGSYFTGYIFGFLYEKKLYRFTTYSGAKVTELDVTRDNIHIRLESKAYILDIDADRSEGVELPAPRLGEMTAKVKESLHSSINVTLLRKKGSCMEHIYSGTGRNSGLEFVGEIAELIKGLKK</sequence>
<dbReference type="PATRIC" id="fig|523844.20.peg.542"/>
<dbReference type="Pfam" id="PF14249">
    <property type="entry name" value="Tocopherol_cycl"/>
    <property type="match status" value="1"/>
</dbReference>